<dbReference type="EMBL" id="SRLO01018176">
    <property type="protein sequence ID" value="TNN23523.1"/>
    <property type="molecule type" value="Genomic_DNA"/>
</dbReference>
<keyword evidence="1" id="KW-0547">Nucleotide-binding</keyword>
<evidence type="ECO:0000313" key="1">
    <source>
        <dbReference type="EMBL" id="TNN23523.1"/>
    </source>
</evidence>
<accession>A0A4Z2E4A7</accession>
<protein>
    <submittedName>
        <fullName evidence="1">Putative ATP-dependent RNA helicase TDRD12</fullName>
    </submittedName>
</protein>
<keyword evidence="2" id="KW-1185">Reference proteome</keyword>
<proteinExistence type="predicted"/>
<evidence type="ECO:0000313" key="2">
    <source>
        <dbReference type="Proteomes" id="UP000314294"/>
    </source>
</evidence>
<comment type="caution">
    <text evidence="1">The sequence shown here is derived from an EMBL/GenBank/DDBJ whole genome shotgun (WGS) entry which is preliminary data.</text>
</comment>
<keyword evidence="1" id="KW-0067">ATP-binding</keyword>
<sequence>MKLGVFVSCSRCSQWDSSATLYLHCLLQASTLTEAVLLEALPGSTGVELYLTVGGVKICVKDDLVAKRFAYYSGALEEVDRRPVMLASSVLTQTAMKPTPRTTRPPRNTTFYFGGGDLGAGLRGD</sequence>
<dbReference type="GO" id="GO:0004386">
    <property type="term" value="F:helicase activity"/>
    <property type="evidence" value="ECO:0007669"/>
    <property type="project" value="UniProtKB-KW"/>
</dbReference>
<organism evidence="1 2">
    <name type="scientific">Liparis tanakae</name>
    <name type="common">Tanaka's snailfish</name>
    <dbReference type="NCBI Taxonomy" id="230148"/>
    <lineage>
        <taxon>Eukaryota</taxon>
        <taxon>Metazoa</taxon>
        <taxon>Chordata</taxon>
        <taxon>Craniata</taxon>
        <taxon>Vertebrata</taxon>
        <taxon>Euteleostomi</taxon>
        <taxon>Actinopterygii</taxon>
        <taxon>Neopterygii</taxon>
        <taxon>Teleostei</taxon>
        <taxon>Neoteleostei</taxon>
        <taxon>Acanthomorphata</taxon>
        <taxon>Eupercaria</taxon>
        <taxon>Perciformes</taxon>
        <taxon>Cottioidei</taxon>
        <taxon>Cottales</taxon>
        <taxon>Liparidae</taxon>
        <taxon>Liparis</taxon>
    </lineage>
</organism>
<dbReference type="OrthoDB" id="8957947at2759"/>
<dbReference type="Proteomes" id="UP000314294">
    <property type="component" value="Unassembled WGS sequence"/>
</dbReference>
<reference evidence="1 2" key="1">
    <citation type="submission" date="2019-03" db="EMBL/GenBank/DDBJ databases">
        <title>First draft genome of Liparis tanakae, snailfish: a comprehensive survey of snailfish specific genes.</title>
        <authorList>
            <person name="Kim W."/>
            <person name="Song I."/>
            <person name="Jeong J.-H."/>
            <person name="Kim D."/>
            <person name="Kim S."/>
            <person name="Ryu S."/>
            <person name="Song J.Y."/>
            <person name="Lee S.K."/>
        </authorList>
    </citation>
    <scope>NUCLEOTIDE SEQUENCE [LARGE SCALE GENOMIC DNA]</scope>
    <source>
        <tissue evidence="1">Muscle</tissue>
    </source>
</reference>
<gene>
    <name evidence="1" type="primary">Tdrd12_1</name>
    <name evidence="1" type="ORF">EYF80_066355</name>
</gene>
<keyword evidence="1" id="KW-0347">Helicase</keyword>
<dbReference type="AlphaFoldDB" id="A0A4Z2E4A7"/>
<name>A0A4Z2E4A7_9TELE</name>
<keyword evidence="1" id="KW-0378">Hydrolase</keyword>